<proteinExistence type="predicted"/>
<reference evidence="1" key="1">
    <citation type="submission" date="2022-08" db="EMBL/GenBank/DDBJ databases">
        <authorList>
            <person name="Gutierrez-Valencia J."/>
        </authorList>
    </citation>
    <scope>NUCLEOTIDE SEQUENCE</scope>
</reference>
<gene>
    <name evidence="1" type="ORF">LITE_LOCUS41103</name>
</gene>
<dbReference type="Proteomes" id="UP001154282">
    <property type="component" value="Unassembled WGS sequence"/>
</dbReference>
<comment type="caution">
    <text evidence="1">The sequence shown here is derived from an EMBL/GenBank/DDBJ whole genome shotgun (WGS) entry which is preliminary data.</text>
</comment>
<dbReference type="AlphaFoldDB" id="A0AAV0Q1D2"/>
<evidence type="ECO:0000313" key="2">
    <source>
        <dbReference type="Proteomes" id="UP001154282"/>
    </source>
</evidence>
<protein>
    <submittedName>
        <fullName evidence="1">Uncharacterized protein</fullName>
    </submittedName>
</protein>
<name>A0AAV0Q1D2_9ROSI</name>
<accession>A0AAV0Q1D2</accession>
<sequence length="35" mass="4103">MGEKKAWNYSFELLYGFVGLWRDMVVTILKIALPI</sequence>
<keyword evidence="2" id="KW-1185">Reference proteome</keyword>
<dbReference type="EMBL" id="CAMGYJ010000009">
    <property type="protein sequence ID" value="CAI0500293.1"/>
    <property type="molecule type" value="Genomic_DNA"/>
</dbReference>
<organism evidence="1 2">
    <name type="scientific">Linum tenue</name>
    <dbReference type="NCBI Taxonomy" id="586396"/>
    <lineage>
        <taxon>Eukaryota</taxon>
        <taxon>Viridiplantae</taxon>
        <taxon>Streptophyta</taxon>
        <taxon>Embryophyta</taxon>
        <taxon>Tracheophyta</taxon>
        <taxon>Spermatophyta</taxon>
        <taxon>Magnoliopsida</taxon>
        <taxon>eudicotyledons</taxon>
        <taxon>Gunneridae</taxon>
        <taxon>Pentapetalae</taxon>
        <taxon>rosids</taxon>
        <taxon>fabids</taxon>
        <taxon>Malpighiales</taxon>
        <taxon>Linaceae</taxon>
        <taxon>Linum</taxon>
    </lineage>
</organism>
<evidence type="ECO:0000313" key="1">
    <source>
        <dbReference type="EMBL" id="CAI0500293.1"/>
    </source>
</evidence>